<evidence type="ECO:0008006" key="6">
    <source>
        <dbReference type="Google" id="ProtNLM"/>
    </source>
</evidence>
<feature type="non-terminal residue" evidence="4">
    <location>
        <position position="1"/>
    </location>
</feature>
<accession>K0RTF7</accession>
<evidence type="ECO:0000259" key="3">
    <source>
        <dbReference type="Pfam" id="PF13872"/>
    </source>
</evidence>
<dbReference type="GO" id="GO:0031490">
    <property type="term" value="F:chromatin DNA binding"/>
    <property type="evidence" value="ECO:0007669"/>
    <property type="project" value="TreeGrafter"/>
</dbReference>
<feature type="region of interest" description="Disordered" evidence="1">
    <location>
        <begin position="49"/>
        <end position="69"/>
    </location>
</feature>
<feature type="compositionally biased region" description="Basic and acidic residues" evidence="1">
    <location>
        <begin position="559"/>
        <end position="568"/>
    </location>
</feature>
<feature type="domain" description="Strawberry notch AAA" evidence="3">
    <location>
        <begin position="1"/>
        <end position="340"/>
    </location>
</feature>
<dbReference type="PANTHER" id="PTHR12706:SF30">
    <property type="entry name" value="PROTEIN STRAWBERRY NOTCH-RELATED"/>
    <property type="match status" value="1"/>
</dbReference>
<name>K0RTF7_THAOC</name>
<feature type="domain" description="Strawberry notch helicase C" evidence="2">
    <location>
        <begin position="775"/>
        <end position="1116"/>
    </location>
</feature>
<evidence type="ECO:0000259" key="2">
    <source>
        <dbReference type="Pfam" id="PF13871"/>
    </source>
</evidence>
<evidence type="ECO:0000313" key="4">
    <source>
        <dbReference type="EMBL" id="EJK52161.1"/>
    </source>
</evidence>
<feature type="compositionally biased region" description="Basic and acidic residues" evidence="1">
    <location>
        <begin position="55"/>
        <end position="67"/>
    </location>
</feature>
<feature type="compositionally biased region" description="Acidic residues" evidence="1">
    <location>
        <begin position="612"/>
        <end position="624"/>
    </location>
</feature>
<protein>
    <recommendedName>
        <fullName evidence="6">Helicase ATP-binding domain-containing protein</fullName>
    </recommendedName>
</protein>
<feature type="compositionally biased region" description="Low complexity" evidence="1">
    <location>
        <begin position="1281"/>
        <end position="1293"/>
    </location>
</feature>
<dbReference type="GO" id="GO:0005634">
    <property type="term" value="C:nucleus"/>
    <property type="evidence" value="ECO:0007669"/>
    <property type="project" value="TreeGrafter"/>
</dbReference>
<dbReference type="Proteomes" id="UP000266841">
    <property type="component" value="Unassembled WGS sequence"/>
</dbReference>
<keyword evidence="5" id="KW-1185">Reference proteome</keyword>
<feature type="region of interest" description="Disordered" evidence="1">
    <location>
        <begin position="1272"/>
        <end position="1295"/>
    </location>
</feature>
<organism evidence="4 5">
    <name type="scientific">Thalassiosira oceanica</name>
    <name type="common">Marine diatom</name>
    <dbReference type="NCBI Taxonomy" id="159749"/>
    <lineage>
        <taxon>Eukaryota</taxon>
        <taxon>Sar</taxon>
        <taxon>Stramenopiles</taxon>
        <taxon>Ochrophyta</taxon>
        <taxon>Bacillariophyta</taxon>
        <taxon>Coscinodiscophyceae</taxon>
        <taxon>Thalassiosirophycidae</taxon>
        <taxon>Thalassiosirales</taxon>
        <taxon>Thalassiosiraceae</taxon>
        <taxon>Thalassiosira</taxon>
    </lineage>
</organism>
<dbReference type="eggNOG" id="KOG1513">
    <property type="taxonomic scope" value="Eukaryota"/>
</dbReference>
<gene>
    <name evidence="4" type="ORF">THAOC_28599</name>
</gene>
<sequence length="1491" mass="165798">VEPPDITYQLAMPAHVIHEGRLSNLQLEAIVYGCQRHLIDLPKESYNKPLSESGGKGDSKPEAKPGVKPEASATAMDAIVFAGDSISEKPAYRSGFLLGDGAGMGKGRTLAGFVGPKDLGLGNYAEEKCHNLKSVNYEERFIETATKKKKKGKKGRGGSSSKYDEGVMFTTYNTLIAKNKKTSRLEQLIEWCGGDKPEEFDGLIMLDECHKAKTVDLDEKGDAKVGKQGSSTQTAAAVVELQKRLPRARVVYCSATSVTEPKNLGFMGRLGMWGAGTEFPSGFNQFLQHIHRLGTGAMELHAMHLKSIGAIMARTLSYQACEFDMIDGVSDPKVRNTYNKATELWTDLHAQLADRLVVLRKREEVFDGIDRIQQNNGTLSEEQLFHIELNADSDDEDGLDSDDEDDAVVEQRRLRRMYRNRQPKFVRGQFWSSHQRFFRSLCIASKVDKAIEIAKKSVDEEGKCCVIGLQTTGEAQSKSAKLTSGLSDGGALDEFVSAPNEDLKKVIMQMFPLPPKPKGVIAPQFLNLQLREDDSSFDDSDDEEHVTATGRRSRKASRKPVDYDESKLDSPSGGSGTKRKQGRSPGKTNKRQNTLSKSVTASNSDSDFTVELSDDEMDDSDDDSFASSKGSDNIKKASSTRKTNRKGIPWDEIPLDEVELATMSRVDRADLRRMIDYRKSAERVKKWLDTVDDLALPANPLDRLLNELGGPDKVAELTGRKTRQVKIFDPIKNKDIYVYEKRRSEDAPSKCPRLRSCLLHTALTPLDSALTRTLSNEVDEINIEEKNMFQKGVKKFAILSEAASTGISLQADKRVKNQRSFLIFVCATRLFENKQWSADKAIQQLGRTHRSNQVSGPQYKFLISEVGGEKRFASAVARRLALLGALTQGDRRATGSANGIGLGNFDMDNIYGKRALGKMYDMIWQCSTVSVIELDEDASPLFVEGLKAIDEHLQDAMACHGHWTDNLSLHDTDSKEEATYADLMRALLLGRCKRLAQERVKAIEEGRSVPSLLQRVADQSENVASIKEKIDAEIEASKSIGLSFTVLCNFWLYDVGILQNDSGGRSNKTRDVSRFLNRLLGMNLNRQRYMFDYFVALLSSEINEAKTAGRYDVGIKNITGHNIEFIGTPRSFCFRGLDGRDERVALYSVKIDHGLSCEEAMKSYEEYEGTVVPTSSSQRGWNRRGVRYEAIKTGFYDRAQRLWEREFELADLPYNQPYQFSCPGRHLETKVFAGKIVPVLAKLIKASGESVSTEYGSSSNKKNYSVVRVESSDAMKRDQLSQESAESSQGAETEMVDAKKGLVISHADPVEGEEDVGRGIARRMEKYRNDGGNQECDPPGTFFASFSNGAKLKMDAAQANKARKLYQKEVAKLVDAGMPEESASVTKFECCTDLTSLKHTACEPILSAMEDQNPEQYEVNYEEKFSGKVPDSIVGLQFQDTTVAMSDVHGNSIDVEMWEKVLMNLASDLLRSGILTTRQLSSLDKAEGFSK</sequence>
<proteinExistence type="predicted"/>
<evidence type="ECO:0000313" key="5">
    <source>
        <dbReference type="Proteomes" id="UP000266841"/>
    </source>
</evidence>
<dbReference type="Pfam" id="PF13871">
    <property type="entry name" value="Helicase_C_4"/>
    <property type="match status" value="1"/>
</dbReference>
<comment type="caution">
    <text evidence="4">The sequence shown here is derived from an EMBL/GenBank/DDBJ whole genome shotgun (WGS) entry which is preliminary data.</text>
</comment>
<reference evidence="4 5" key="1">
    <citation type="journal article" date="2012" name="Genome Biol.">
        <title>Genome and low-iron response of an oceanic diatom adapted to chronic iron limitation.</title>
        <authorList>
            <person name="Lommer M."/>
            <person name="Specht M."/>
            <person name="Roy A.S."/>
            <person name="Kraemer L."/>
            <person name="Andreson R."/>
            <person name="Gutowska M.A."/>
            <person name="Wolf J."/>
            <person name="Bergner S.V."/>
            <person name="Schilhabel M.B."/>
            <person name="Klostermeier U.C."/>
            <person name="Beiko R.G."/>
            <person name="Rosenstiel P."/>
            <person name="Hippler M."/>
            <person name="Laroche J."/>
        </authorList>
    </citation>
    <scope>NUCLEOTIDE SEQUENCE [LARGE SCALE GENOMIC DNA]</scope>
    <source>
        <strain evidence="4 5">CCMP1005</strain>
    </source>
</reference>
<dbReference type="OMA" id="MELHAMH"/>
<feature type="compositionally biased region" description="Acidic residues" evidence="1">
    <location>
        <begin position="535"/>
        <end position="544"/>
    </location>
</feature>
<dbReference type="PANTHER" id="PTHR12706">
    <property type="entry name" value="STRAWBERRY NOTCH-RELATED"/>
    <property type="match status" value="1"/>
</dbReference>
<dbReference type="Pfam" id="PF13872">
    <property type="entry name" value="AAA_34"/>
    <property type="match status" value="1"/>
</dbReference>
<dbReference type="InterPro" id="IPR026937">
    <property type="entry name" value="SBNO_Helicase_C_dom"/>
</dbReference>
<evidence type="ECO:0000256" key="1">
    <source>
        <dbReference type="SAM" id="MobiDB-lite"/>
    </source>
</evidence>
<feature type="compositionally biased region" description="Polar residues" evidence="1">
    <location>
        <begin position="591"/>
        <end position="607"/>
    </location>
</feature>
<dbReference type="OrthoDB" id="421838at2759"/>
<dbReference type="GO" id="GO:0006355">
    <property type="term" value="P:regulation of DNA-templated transcription"/>
    <property type="evidence" value="ECO:0007669"/>
    <property type="project" value="InterPro"/>
</dbReference>
<dbReference type="GO" id="GO:0042393">
    <property type="term" value="F:histone binding"/>
    <property type="evidence" value="ECO:0007669"/>
    <property type="project" value="TreeGrafter"/>
</dbReference>
<dbReference type="InterPro" id="IPR039187">
    <property type="entry name" value="SNO_AAA"/>
</dbReference>
<dbReference type="InterPro" id="IPR026741">
    <property type="entry name" value="SNO"/>
</dbReference>
<feature type="region of interest" description="Disordered" evidence="1">
    <location>
        <begin position="533"/>
        <end position="647"/>
    </location>
</feature>
<dbReference type="EMBL" id="AGNL01040325">
    <property type="protein sequence ID" value="EJK52161.1"/>
    <property type="molecule type" value="Genomic_DNA"/>
</dbReference>